<proteinExistence type="predicted"/>
<dbReference type="InterPro" id="IPR015422">
    <property type="entry name" value="PyrdxlP-dep_Trfase_small"/>
</dbReference>
<dbReference type="Gene3D" id="3.90.1150.10">
    <property type="entry name" value="Aspartate Aminotransferase, domain 1"/>
    <property type="match status" value="1"/>
</dbReference>
<protein>
    <submittedName>
        <fullName evidence="1">Uncharacterized protein</fullName>
    </submittedName>
</protein>
<evidence type="ECO:0000313" key="2">
    <source>
        <dbReference type="Proteomes" id="UP000538292"/>
    </source>
</evidence>
<organism evidence="1 2">
    <name type="scientific">Thermoactinomyces mirandus</name>
    <dbReference type="NCBI Taxonomy" id="2756294"/>
    <lineage>
        <taxon>Bacteria</taxon>
        <taxon>Bacillati</taxon>
        <taxon>Bacillota</taxon>
        <taxon>Bacilli</taxon>
        <taxon>Bacillales</taxon>
        <taxon>Thermoactinomycetaceae</taxon>
        <taxon>Thermoactinomyces</taxon>
    </lineage>
</organism>
<evidence type="ECO:0000313" key="1">
    <source>
        <dbReference type="EMBL" id="MBA4601359.1"/>
    </source>
</evidence>
<reference evidence="1 2" key="1">
    <citation type="submission" date="2020-07" db="EMBL/GenBank/DDBJ databases">
        <title>Thermoactinomyces phylogeny.</title>
        <authorList>
            <person name="Dunlap C."/>
        </authorList>
    </citation>
    <scope>NUCLEOTIDE SEQUENCE [LARGE SCALE GENOMIC DNA]</scope>
    <source>
        <strain evidence="1 2">AMNI-1</strain>
    </source>
</reference>
<comment type="caution">
    <text evidence="1">The sequence shown here is derived from an EMBL/GenBank/DDBJ whole genome shotgun (WGS) entry which is preliminary data.</text>
</comment>
<sequence>MYQNEEMDGLGVDIYVRALKAEGLEIKKPGSSPLHMLPLFQTLNDGIYQGGWPRRSPYAEREIVYKNGDLPVSEAYYSKALSLPTFTSPEDKKIIEQYSSAFRKVYENRAELINYQNSLPTISDWGKE</sequence>
<dbReference type="EMBL" id="JACEOL010000009">
    <property type="protein sequence ID" value="MBA4601359.1"/>
    <property type="molecule type" value="Genomic_DNA"/>
</dbReference>
<dbReference type="Proteomes" id="UP000538292">
    <property type="component" value="Unassembled WGS sequence"/>
</dbReference>
<gene>
    <name evidence="1" type="ORF">H2C83_03290</name>
</gene>
<accession>A0A7W1XQC8</accession>
<dbReference type="AlphaFoldDB" id="A0A7W1XQC8"/>
<name>A0A7W1XQC8_9BACL</name>
<keyword evidence="2" id="KW-1185">Reference proteome</keyword>
<dbReference type="RefSeq" id="WP_181737742.1">
    <property type="nucleotide sequence ID" value="NZ_JACEOL010000009.1"/>
</dbReference>